<dbReference type="EMBL" id="CAFAAZ010000015">
    <property type="protein sequence ID" value="CAB4827098.1"/>
    <property type="molecule type" value="Genomic_DNA"/>
</dbReference>
<organism evidence="8">
    <name type="scientific">freshwater metagenome</name>
    <dbReference type="NCBI Taxonomy" id="449393"/>
    <lineage>
        <taxon>unclassified sequences</taxon>
        <taxon>metagenomes</taxon>
        <taxon>ecological metagenomes</taxon>
    </lineage>
</organism>
<protein>
    <submittedName>
        <fullName evidence="8">Unannotated protein</fullName>
    </submittedName>
</protein>
<gene>
    <name evidence="2" type="ORF">UFOPK2343_01149</name>
    <name evidence="3" type="ORF">UFOPK2652_01046</name>
    <name evidence="4" type="ORF">UFOPK3128_01240</name>
    <name evidence="5" type="ORF">UFOPK3227_00825</name>
    <name evidence="6" type="ORF">UFOPK3511_01078</name>
    <name evidence="7" type="ORF">UFOPK3880_01175</name>
    <name evidence="8" type="ORF">UFOPK4146_01207</name>
</gene>
<sequence length="72" mass="8089">MEDRKVDILNKDGKITTLFYMLGFLLAGVLIWGAIGWGIDNWLGHNNYFLIGGVVLGIGSSLYLAWLRFGRK</sequence>
<keyword evidence="1" id="KW-1133">Transmembrane helix</keyword>
<evidence type="ECO:0000313" key="2">
    <source>
        <dbReference type="EMBL" id="CAB4681539.1"/>
    </source>
</evidence>
<evidence type="ECO:0000313" key="3">
    <source>
        <dbReference type="EMBL" id="CAB4715012.1"/>
    </source>
</evidence>
<dbReference type="EMBL" id="CAFBMA010000014">
    <property type="protein sequence ID" value="CAB4901675.1"/>
    <property type="molecule type" value="Genomic_DNA"/>
</dbReference>
<reference evidence="8" key="1">
    <citation type="submission" date="2020-05" db="EMBL/GenBank/DDBJ databases">
        <authorList>
            <person name="Chiriac C."/>
            <person name="Salcher M."/>
            <person name="Ghai R."/>
            <person name="Kavagutti S V."/>
        </authorList>
    </citation>
    <scope>NUCLEOTIDE SEQUENCE</scope>
</reference>
<evidence type="ECO:0000313" key="7">
    <source>
        <dbReference type="EMBL" id="CAB4967553.1"/>
    </source>
</evidence>
<evidence type="ECO:0000313" key="4">
    <source>
        <dbReference type="EMBL" id="CAB4827098.1"/>
    </source>
</evidence>
<feature type="transmembrane region" description="Helical" evidence="1">
    <location>
        <begin position="45"/>
        <end position="66"/>
    </location>
</feature>
<dbReference type="EMBL" id="CAFBNU010000015">
    <property type="protein sequence ID" value="CAB4967553.1"/>
    <property type="molecule type" value="Genomic_DNA"/>
</dbReference>
<accession>A0A6J7RVN4</accession>
<dbReference type="EMBL" id="CAFAHD010000101">
    <property type="protein sequence ID" value="CAB4837799.1"/>
    <property type="molecule type" value="Genomic_DNA"/>
</dbReference>
<name>A0A6J7RVN4_9ZZZZ</name>
<evidence type="ECO:0000313" key="6">
    <source>
        <dbReference type="EMBL" id="CAB4901675.1"/>
    </source>
</evidence>
<evidence type="ECO:0000256" key="1">
    <source>
        <dbReference type="SAM" id="Phobius"/>
    </source>
</evidence>
<evidence type="ECO:0000313" key="5">
    <source>
        <dbReference type="EMBL" id="CAB4837799.1"/>
    </source>
</evidence>
<dbReference type="AlphaFoldDB" id="A0A6J7RVN4"/>
<feature type="transmembrane region" description="Helical" evidence="1">
    <location>
        <begin position="18"/>
        <end position="39"/>
    </location>
</feature>
<keyword evidence="1" id="KW-0812">Transmembrane</keyword>
<proteinExistence type="predicted"/>
<evidence type="ECO:0000313" key="8">
    <source>
        <dbReference type="EMBL" id="CAB5032915.1"/>
    </source>
</evidence>
<dbReference type="EMBL" id="CAEZXD010000039">
    <property type="protein sequence ID" value="CAB4681539.1"/>
    <property type="molecule type" value="Genomic_DNA"/>
</dbReference>
<dbReference type="EMBL" id="CAFBPT010000013">
    <property type="protein sequence ID" value="CAB5032915.1"/>
    <property type="molecule type" value="Genomic_DNA"/>
</dbReference>
<keyword evidence="1" id="KW-0472">Membrane</keyword>
<dbReference type="EMBL" id="CAEZYD010000016">
    <property type="protein sequence ID" value="CAB4715012.1"/>
    <property type="molecule type" value="Genomic_DNA"/>
</dbReference>